<dbReference type="Proteomes" id="UP000001734">
    <property type="component" value="Chromosome"/>
</dbReference>
<sequence length="38" mass="4006">MHGGYCSNAAGITATARGERWGEGYFAGAGWLSTIRTE</sequence>
<dbReference type="EMBL" id="CP000964">
    <property type="protein sequence ID" value="ACI08375.1"/>
    <property type="molecule type" value="Genomic_DNA"/>
</dbReference>
<evidence type="ECO:0000313" key="1">
    <source>
        <dbReference type="EMBL" id="ACI08375.1"/>
    </source>
</evidence>
<gene>
    <name evidence="1" type="ordered locus">KPK_4609</name>
</gene>
<dbReference type="BioCyc" id="KPNE507522:GI0B-4591-MONOMER"/>
<dbReference type="AlphaFoldDB" id="B5Y1R0"/>
<accession>B5Y1R0</accession>
<reference evidence="1 2" key="1">
    <citation type="journal article" date="2008" name="PLoS Genet.">
        <title>Complete genome sequence of the N2-fixing broad host range endophyte Klebsiella pneumoniae 342 and virulence predictions verified in mice.</title>
        <authorList>
            <person name="Fouts D.E."/>
            <person name="Tyler H.L."/>
            <person name="DeBoy R.T."/>
            <person name="Daugherty S."/>
            <person name="Ren Q."/>
            <person name="Badger J.H."/>
            <person name="Durkin A.S."/>
            <person name="Huot H."/>
            <person name="Shrivastava S."/>
            <person name="Kothari S."/>
            <person name="Dodson R.J."/>
            <person name="Mohamoud Y."/>
            <person name="Khouri H."/>
            <person name="Roesch L.F."/>
            <person name="Krogfelt K.A."/>
            <person name="Struve C."/>
            <person name="Triplett E.W."/>
            <person name="Methe B.A."/>
        </authorList>
    </citation>
    <scope>NUCLEOTIDE SEQUENCE [LARGE SCALE GENOMIC DNA]</scope>
    <source>
        <strain evidence="1 2">342</strain>
    </source>
</reference>
<organism evidence="1 2">
    <name type="scientific">Klebsiella variicola (strain 342)</name>
    <name type="common">Klebsiella pneumoniae</name>
    <dbReference type="NCBI Taxonomy" id="507522"/>
    <lineage>
        <taxon>Bacteria</taxon>
        <taxon>Pseudomonadati</taxon>
        <taxon>Pseudomonadota</taxon>
        <taxon>Gammaproteobacteria</taxon>
        <taxon>Enterobacterales</taxon>
        <taxon>Enterobacteriaceae</taxon>
        <taxon>Klebsiella/Raoultella group</taxon>
        <taxon>Klebsiella</taxon>
        <taxon>Klebsiella pneumoniae complex</taxon>
    </lineage>
</organism>
<name>B5Y1R0_KLEV3</name>
<proteinExistence type="predicted"/>
<dbReference type="KEGG" id="kpe:KPK_4609"/>
<evidence type="ECO:0000313" key="2">
    <source>
        <dbReference type="Proteomes" id="UP000001734"/>
    </source>
</evidence>
<dbReference type="HOGENOM" id="CLU_3328964_0_0_6"/>
<protein>
    <submittedName>
        <fullName evidence="1">Uncharacterized protein</fullName>
    </submittedName>
</protein>